<sequence>MAVEKNQRHLLLQADTRICGIDVTKLIKPEEEEEEAVDWEKQPPPPFDSNINLGVHARFGLRIQDCSHWRHLSGAKPSNKFYEVDLDKEEVVESKSIKDSELTFNSMHHHLHKIGDDYYYFIMMDDVKPMACDHNFRV</sequence>
<keyword evidence="2" id="KW-1185">Reference proteome</keyword>
<reference evidence="1 2" key="1">
    <citation type="journal article" date="2023" name="Plants (Basel)">
        <title>Bridging the Gap: Combining Genomics and Transcriptomics Approaches to Understand Stylosanthes scabra, an Orphan Legume from the Brazilian Caatinga.</title>
        <authorList>
            <person name="Ferreira-Neto J.R.C."/>
            <person name="da Silva M.D."/>
            <person name="Binneck E."/>
            <person name="de Melo N.F."/>
            <person name="da Silva R.H."/>
            <person name="de Melo A.L.T.M."/>
            <person name="Pandolfi V."/>
            <person name="Bustamante F.O."/>
            <person name="Brasileiro-Vidal A.C."/>
            <person name="Benko-Iseppon A.M."/>
        </authorList>
    </citation>
    <scope>NUCLEOTIDE SEQUENCE [LARGE SCALE GENOMIC DNA]</scope>
    <source>
        <tissue evidence="1">Leaves</tissue>
    </source>
</reference>
<protein>
    <submittedName>
        <fullName evidence="1">Uncharacterized protein</fullName>
    </submittedName>
</protein>
<accession>A0ABU6U824</accession>
<gene>
    <name evidence="1" type="ORF">PIB30_015446</name>
</gene>
<comment type="caution">
    <text evidence="1">The sequence shown here is derived from an EMBL/GenBank/DDBJ whole genome shotgun (WGS) entry which is preliminary data.</text>
</comment>
<evidence type="ECO:0000313" key="2">
    <source>
        <dbReference type="Proteomes" id="UP001341840"/>
    </source>
</evidence>
<evidence type="ECO:0000313" key="1">
    <source>
        <dbReference type="EMBL" id="MED6156560.1"/>
    </source>
</evidence>
<name>A0ABU6U824_9FABA</name>
<dbReference type="EMBL" id="JASCZI010120871">
    <property type="protein sequence ID" value="MED6156560.1"/>
    <property type="molecule type" value="Genomic_DNA"/>
</dbReference>
<dbReference type="Proteomes" id="UP001341840">
    <property type="component" value="Unassembled WGS sequence"/>
</dbReference>
<organism evidence="1 2">
    <name type="scientific">Stylosanthes scabra</name>
    <dbReference type="NCBI Taxonomy" id="79078"/>
    <lineage>
        <taxon>Eukaryota</taxon>
        <taxon>Viridiplantae</taxon>
        <taxon>Streptophyta</taxon>
        <taxon>Embryophyta</taxon>
        <taxon>Tracheophyta</taxon>
        <taxon>Spermatophyta</taxon>
        <taxon>Magnoliopsida</taxon>
        <taxon>eudicotyledons</taxon>
        <taxon>Gunneridae</taxon>
        <taxon>Pentapetalae</taxon>
        <taxon>rosids</taxon>
        <taxon>fabids</taxon>
        <taxon>Fabales</taxon>
        <taxon>Fabaceae</taxon>
        <taxon>Papilionoideae</taxon>
        <taxon>50 kb inversion clade</taxon>
        <taxon>dalbergioids sensu lato</taxon>
        <taxon>Dalbergieae</taxon>
        <taxon>Pterocarpus clade</taxon>
        <taxon>Stylosanthes</taxon>
    </lineage>
</organism>
<proteinExistence type="predicted"/>